<keyword evidence="6" id="KW-1185">Reference proteome</keyword>
<dbReference type="InterPro" id="IPR029021">
    <property type="entry name" value="Prot-tyrosine_phosphatase-like"/>
</dbReference>
<name>A0A834XWD8_APHGI</name>
<dbReference type="InterPro" id="IPR011011">
    <property type="entry name" value="Znf_FYVE_PHD"/>
</dbReference>
<dbReference type="GO" id="GO:0004725">
    <property type="term" value="F:protein tyrosine phosphatase activity"/>
    <property type="evidence" value="ECO:0007669"/>
    <property type="project" value="InterPro"/>
</dbReference>
<dbReference type="InterPro" id="IPR013083">
    <property type="entry name" value="Znf_RING/FYVE/PHD"/>
</dbReference>
<dbReference type="SUPFAM" id="SSF52799">
    <property type="entry name" value="(Phosphotyrosine protein) phosphatases II"/>
    <property type="match status" value="1"/>
</dbReference>
<dbReference type="InterPro" id="IPR019787">
    <property type="entry name" value="Znf_PHD-finger"/>
</dbReference>
<reference evidence="5 6" key="1">
    <citation type="submission" date="2020-08" db="EMBL/GenBank/DDBJ databases">
        <title>Aphidius gifuensis genome sequencing and assembly.</title>
        <authorList>
            <person name="Du Z."/>
        </authorList>
    </citation>
    <scope>NUCLEOTIDE SEQUENCE [LARGE SCALE GENOMIC DNA]</scope>
    <source>
        <strain evidence="5">YNYX2018</strain>
        <tissue evidence="5">Adults</tissue>
    </source>
</reference>
<dbReference type="Proteomes" id="UP000639338">
    <property type="component" value="Unassembled WGS sequence"/>
</dbReference>
<comment type="caution">
    <text evidence="5">The sequence shown here is derived from an EMBL/GenBank/DDBJ whole genome shotgun (WGS) entry which is preliminary data.</text>
</comment>
<proteinExistence type="predicted"/>
<feature type="domain" description="Tyrosine-protein phosphatase" evidence="4">
    <location>
        <begin position="1"/>
        <end position="200"/>
    </location>
</feature>
<protein>
    <recommendedName>
        <fullName evidence="4">Tyrosine-protein phosphatase domain-containing protein</fullName>
    </recommendedName>
</protein>
<evidence type="ECO:0000313" key="5">
    <source>
        <dbReference type="EMBL" id="KAF7993728.1"/>
    </source>
</evidence>
<evidence type="ECO:0000313" key="6">
    <source>
        <dbReference type="Proteomes" id="UP000639338"/>
    </source>
</evidence>
<dbReference type="PROSITE" id="PS50055">
    <property type="entry name" value="TYR_PHOSPHATASE_PTP"/>
    <property type="match status" value="1"/>
</dbReference>
<dbReference type="Pfam" id="PF00102">
    <property type="entry name" value="Y_phosphatase"/>
    <property type="match status" value="1"/>
</dbReference>
<accession>A0A834XWD8</accession>
<dbReference type="AlphaFoldDB" id="A0A834XWD8"/>
<dbReference type="Gene3D" id="3.90.190.10">
    <property type="entry name" value="Protein tyrosine phosphatase superfamily"/>
    <property type="match status" value="1"/>
</dbReference>
<dbReference type="Pfam" id="PF00628">
    <property type="entry name" value="PHD"/>
    <property type="match status" value="1"/>
</dbReference>
<evidence type="ECO:0000256" key="1">
    <source>
        <dbReference type="ARBA" id="ARBA00022723"/>
    </source>
</evidence>
<sequence>MQVMIMQQIIIHNDNNSNKVIASLSNESSEQDNIYWSTNIDVPMIIGGFTLILKNLTKHTTYIQSIINIIDNKKVIEKTVVHMQIISWPINNLPSSPGAILTFATDIMSEQSLGHCSNPIVVHCKIGGSLSSLFLLATTTICPSNNPSDEQQNDKQHFRKPRKKRCLASTEIDWSVNIKILKPFFTTDAYRAIAKKLIEFKEKKLLTCAGHIGDCKDNDKLMIYCDGCLLWYHQDYVGFVESINSSEDWFCNKCHEKSSDKITDETI</sequence>
<dbReference type="OrthoDB" id="10266451at2759"/>
<keyword evidence="1" id="KW-0479">Metal-binding</keyword>
<organism evidence="5 6">
    <name type="scientific">Aphidius gifuensis</name>
    <name type="common">Parasitoid wasp</name>
    <dbReference type="NCBI Taxonomy" id="684658"/>
    <lineage>
        <taxon>Eukaryota</taxon>
        <taxon>Metazoa</taxon>
        <taxon>Ecdysozoa</taxon>
        <taxon>Arthropoda</taxon>
        <taxon>Hexapoda</taxon>
        <taxon>Insecta</taxon>
        <taxon>Pterygota</taxon>
        <taxon>Neoptera</taxon>
        <taxon>Endopterygota</taxon>
        <taxon>Hymenoptera</taxon>
        <taxon>Apocrita</taxon>
        <taxon>Ichneumonoidea</taxon>
        <taxon>Braconidae</taxon>
        <taxon>Aphidiinae</taxon>
        <taxon>Aphidius</taxon>
    </lineage>
</organism>
<evidence type="ECO:0000256" key="2">
    <source>
        <dbReference type="ARBA" id="ARBA00022771"/>
    </source>
</evidence>
<dbReference type="EMBL" id="JACMRX010000003">
    <property type="protein sequence ID" value="KAF7993728.1"/>
    <property type="molecule type" value="Genomic_DNA"/>
</dbReference>
<dbReference type="Gene3D" id="3.30.40.10">
    <property type="entry name" value="Zinc/RING finger domain, C3HC4 (zinc finger)"/>
    <property type="match status" value="1"/>
</dbReference>
<evidence type="ECO:0000259" key="4">
    <source>
        <dbReference type="PROSITE" id="PS50055"/>
    </source>
</evidence>
<dbReference type="InterPro" id="IPR000242">
    <property type="entry name" value="PTP_cat"/>
</dbReference>
<gene>
    <name evidence="5" type="ORF">HCN44_010323</name>
</gene>
<dbReference type="SUPFAM" id="SSF57903">
    <property type="entry name" value="FYVE/PHD zinc finger"/>
    <property type="match status" value="1"/>
</dbReference>
<keyword evidence="3" id="KW-0862">Zinc</keyword>
<keyword evidence="2" id="KW-0863">Zinc-finger</keyword>
<dbReference type="GO" id="GO:0008270">
    <property type="term" value="F:zinc ion binding"/>
    <property type="evidence" value="ECO:0007669"/>
    <property type="project" value="UniProtKB-KW"/>
</dbReference>
<evidence type="ECO:0000256" key="3">
    <source>
        <dbReference type="ARBA" id="ARBA00022833"/>
    </source>
</evidence>